<dbReference type="STRING" id="482827.SAMN04488243_12516"/>
<dbReference type="Pfam" id="PF00293">
    <property type="entry name" value="NUDIX"/>
    <property type="match status" value="1"/>
</dbReference>
<dbReference type="SUPFAM" id="SSF55811">
    <property type="entry name" value="Nudix"/>
    <property type="match status" value="1"/>
</dbReference>
<protein>
    <recommendedName>
        <fullName evidence="1">Nudix hydrolase domain-containing protein</fullName>
    </recommendedName>
</protein>
<feature type="domain" description="Nudix hydrolase" evidence="1">
    <location>
        <begin position="6"/>
        <end position="137"/>
    </location>
</feature>
<dbReference type="InterPro" id="IPR000086">
    <property type="entry name" value="NUDIX_hydrolase_dom"/>
</dbReference>
<dbReference type="EMBL" id="FNBC01000025">
    <property type="protein sequence ID" value="SDF10233.1"/>
    <property type="molecule type" value="Genomic_DNA"/>
</dbReference>
<dbReference type="CDD" id="cd02883">
    <property type="entry name" value="NUDIX_Hydrolase"/>
    <property type="match status" value="1"/>
</dbReference>
<name>A0A1G7IC80_9DEIN</name>
<proteinExistence type="predicted"/>
<organism evidence="2 3">
    <name type="scientific">Thermus arciformis</name>
    <dbReference type="NCBI Taxonomy" id="482827"/>
    <lineage>
        <taxon>Bacteria</taxon>
        <taxon>Thermotogati</taxon>
        <taxon>Deinococcota</taxon>
        <taxon>Deinococci</taxon>
        <taxon>Thermales</taxon>
        <taxon>Thermaceae</taxon>
        <taxon>Thermus</taxon>
    </lineage>
</organism>
<reference evidence="3" key="1">
    <citation type="submission" date="2016-10" db="EMBL/GenBank/DDBJ databases">
        <authorList>
            <person name="Varghese N."/>
            <person name="Submissions S."/>
        </authorList>
    </citation>
    <scope>NUCLEOTIDE SEQUENCE [LARGE SCALE GENOMIC DNA]</scope>
    <source>
        <strain evidence="3">CGMCC 1.6992</strain>
    </source>
</reference>
<dbReference type="Proteomes" id="UP000199446">
    <property type="component" value="Unassembled WGS sequence"/>
</dbReference>
<dbReference type="Gene3D" id="3.90.79.10">
    <property type="entry name" value="Nucleoside Triphosphate Pyrophosphohydrolase"/>
    <property type="match status" value="1"/>
</dbReference>
<evidence type="ECO:0000313" key="2">
    <source>
        <dbReference type="EMBL" id="SDF10233.1"/>
    </source>
</evidence>
<dbReference type="AlphaFoldDB" id="A0A1G7IC80"/>
<evidence type="ECO:0000313" key="3">
    <source>
        <dbReference type="Proteomes" id="UP000199446"/>
    </source>
</evidence>
<dbReference type="InterPro" id="IPR015797">
    <property type="entry name" value="NUDIX_hydrolase-like_dom_sf"/>
</dbReference>
<sequence>MRGARPRKRSVALAAWGEEGLLLVLRPQDDPEFAGAWGLPAVSLQGEEALEEAALRVAREKLGAEVAEARPLAFGVEERPGYTLELWVYEGRLLGRPRLPEPKPGKTYYAAFRFGGPEELTAAARQGSLCSRLYLAVKGLCP</sequence>
<evidence type="ECO:0000259" key="1">
    <source>
        <dbReference type="PROSITE" id="PS51462"/>
    </source>
</evidence>
<dbReference type="PROSITE" id="PS51462">
    <property type="entry name" value="NUDIX"/>
    <property type="match status" value="1"/>
</dbReference>
<gene>
    <name evidence="2" type="ORF">SAMN04488243_12516</name>
</gene>
<accession>A0A1G7IC80</accession>
<dbReference type="OrthoDB" id="32531at2"/>
<dbReference type="RefSeq" id="WP_093007934.1">
    <property type="nucleotide sequence ID" value="NZ_FNBC01000025.1"/>
</dbReference>
<keyword evidence="3" id="KW-1185">Reference proteome</keyword>